<keyword evidence="1" id="KW-0732">Signal</keyword>
<dbReference type="Pfam" id="PF13620">
    <property type="entry name" value="CarboxypepD_reg"/>
    <property type="match status" value="1"/>
</dbReference>
<gene>
    <name evidence="2" type="ORF">GCM10011378_18260</name>
</gene>
<evidence type="ECO:0000256" key="1">
    <source>
        <dbReference type="SAM" id="SignalP"/>
    </source>
</evidence>
<comment type="caution">
    <text evidence="2">The sequence shown here is derived from an EMBL/GenBank/DDBJ whole genome shotgun (WGS) entry which is preliminary data.</text>
</comment>
<feature type="signal peptide" evidence="1">
    <location>
        <begin position="1"/>
        <end position="26"/>
    </location>
</feature>
<evidence type="ECO:0000313" key="3">
    <source>
        <dbReference type="Proteomes" id="UP000601361"/>
    </source>
</evidence>
<dbReference type="Gene3D" id="2.60.40.1120">
    <property type="entry name" value="Carboxypeptidase-like, regulatory domain"/>
    <property type="match status" value="1"/>
</dbReference>
<name>A0ABQ1WTU6_9BACT</name>
<organism evidence="2 3">
    <name type="scientific">Hymenobacter glacieicola</name>
    <dbReference type="NCBI Taxonomy" id="1562124"/>
    <lineage>
        <taxon>Bacteria</taxon>
        <taxon>Pseudomonadati</taxon>
        <taxon>Bacteroidota</taxon>
        <taxon>Cytophagia</taxon>
        <taxon>Cytophagales</taxon>
        <taxon>Hymenobacteraceae</taxon>
        <taxon>Hymenobacter</taxon>
    </lineage>
</organism>
<evidence type="ECO:0008006" key="4">
    <source>
        <dbReference type="Google" id="ProtNLM"/>
    </source>
</evidence>
<protein>
    <recommendedName>
        <fullName evidence="4">Carboxypeptidase regulatory-like domain-containing protein</fullName>
    </recommendedName>
</protein>
<dbReference type="EMBL" id="BMGS01000004">
    <property type="protein sequence ID" value="GGG42239.1"/>
    <property type="molecule type" value="Genomic_DNA"/>
</dbReference>
<dbReference type="RefSeq" id="WP_188557516.1">
    <property type="nucleotide sequence ID" value="NZ_BMGS01000004.1"/>
</dbReference>
<evidence type="ECO:0000313" key="2">
    <source>
        <dbReference type="EMBL" id="GGG42239.1"/>
    </source>
</evidence>
<feature type="chain" id="PRO_5046140620" description="Carboxypeptidase regulatory-like domain-containing protein" evidence="1">
    <location>
        <begin position="27"/>
        <end position="155"/>
    </location>
</feature>
<reference evidence="3" key="1">
    <citation type="journal article" date="2019" name="Int. J. Syst. Evol. Microbiol.">
        <title>The Global Catalogue of Microorganisms (GCM) 10K type strain sequencing project: providing services to taxonomists for standard genome sequencing and annotation.</title>
        <authorList>
            <consortium name="The Broad Institute Genomics Platform"/>
            <consortium name="The Broad Institute Genome Sequencing Center for Infectious Disease"/>
            <person name="Wu L."/>
            <person name="Ma J."/>
        </authorList>
    </citation>
    <scope>NUCLEOTIDE SEQUENCE [LARGE SCALE GENOMIC DNA]</scope>
    <source>
        <strain evidence="3">CGMCC 1.12990</strain>
    </source>
</reference>
<dbReference type="Proteomes" id="UP000601361">
    <property type="component" value="Unassembled WGS sequence"/>
</dbReference>
<keyword evidence="3" id="KW-1185">Reference proteome</keyword>
<accession>A0ABQ1WTU6</accession>
<proteinExistence type="predicted"/>
<sequence length="155" mass="16665">MKTSFVSSTLLGLSLLVTGLHLPAQASSAPNRGTVSGRLFDGQTQEPIPHSYVVVLRASDGRLMKSVETDAQGHFRATGLPLGRYVVRTTVLGYHAVRPAVTLHQARTQHALGTVVLVPVSMPQVARADQQAWAKRTAAVAAVEPRRPLLVRTRS</sequence>
<dbReference type="SUPFAM" id="SSF49478">
    <property type="entry name" value="Cna protein B-type domain"/>
    <property type="match status" value="1"/>
</dbReference>